<name>A0ABR2UT81_9PEZI</name>
<gene>
    <name evidence="5" type="ORF">SUNI508_01363</name>
</gene>
<dbReference type="Proteomes" id="UP001408356">
    <property type="component" value="Unassembled WGS sequence"/>
</dbReference>
<evidence type="ECO:0000313" key="6">
    <source>
        <dbReference type="Proteomes" id="UP001408356"/>
    </source>
</evidence>
<protein>
    <recommendedName>
        <fullName evidence="4">Thioester reductase (TE) domain-containing protein</fullName>
    </recommendedName>
</protein>
<sequence length="440" mass="47198">MGNDTMAGLASFAVDSIPPGLVSQLGTKKEQDTPAPQPARAASPTKSASSLNEASSDSGSLTGSKIFSPVSQVSAVTTRPQSPQNMGETKIDYEVESKPPADFASLAAQANTSRVAKAEPEVVLLTGVSGLLGHHLLKDLLEKPQIKKVICVAVRQISERLSTKQLTQHAKVLYFEGDLRSERLGLFDEDAAAIFDDIDVVIHNGADTSHLKYYPAIKGANVNSTRWLTCMCLPRQIPIHYVSSVGVSLFLPGRTSFPPVSATDASPPADGSHGYIASKWTNEKFLESVSELYGLKVWIHRPSTIIREGADTVGQVAQMDWVNALIAYSHRLKTVPKCKHARGALDFVTVQTTVGDIVGHVLGERPRGPGNVAYAHQVADLVLPLEDMKSLAGAGKAPYREVAMEDWTAKAIAAGLHPAVAALIETMDAPETYYPRMLKA</sequence>
<comment type="caution">
    <text evidence="5">The sequence shown here is derived from an EMBL/GenBank/DDBJ whole genome shotgun (WGS) entry which is preliminary data.</text>
</comment>
<accession>A0ABR2UT81</accession>
<feature type="region of interest" description="Disordered" evidence="3">
    <location>
        <begin position="18"/>
        <end position="65"/>
    </location>
</feature>
<evidence type="ECO:0000259" key="4">
    <source>
        <dbReference type="Pfam" id="PF07993"/>
    </source>
</evidence>
<keyword evidence="1" id="KW-0596">Phosphopantetheine</keyword>
<evidence type="ECO:0000256" key="3">
    <source>
        <dbReference type="SAM" id="MobiDB-lite"/>
    </source>
</evidence>
<keyword evidence="6" id="KW-1185">Reference proteome</keyword>
<dbReference type="Pfam" id="PF07993">
    <property type="entry name" value="NAD_binding_4"/>
    <property type="match status" value="1"/>
</dbReference>
<evidence type="ECO:0000256" key="2">
    <source>
        <dbReference type="ARBA" id="ARBA00022553"/>
    </source>
</evidence>
<evidence type="ECO:0000313" key="5">
    <source>
        <dbReference type="EMBL" id="KAK9417606.1"/>
    </source>
</evidence>
<dbReference type="EMBL" id="JARVKF010000396">
    <property type="protein sequence ID" value="KAK9417606.1"/>
    <property type="molecule type" value="Genomic_DNA"/>
</dbReference>
<dbReference type="SUPFAM" id="SSF51735">
    <property type="entry name" value="NAD(P)-binding Rossmann-fold domains"/>
    <property type="match status" value="1"/>
</dbReference>
<dbReference type="Gene3D" id="3.40.50.720">
    <property type="entry name" value="NAD(P)-binding Rossmann-like Domain"/>
    <property type="match status" value="1"/>
</dbReference>
<reference evidence="5 6" key="1">
    <citation type="journal article" date="2024" name="J. Plant Pathol.">
        <title>Sequence and assembly of the genome of Seiridium unicorne, isolate CBS 538.82, causal agent of cypress canker disease.</title>
        <authorList>
            <person name="Scali E."/>
            <person name="Rocca G.D."/>
            <person name="Danti R."/>
            <person name="Garbelotto M."/>
            <person name="Barberini S."/>
            <person name="Baroncelli R."/>
            <person name="Emiliani G."/>
        </authorList>
    </citation>
    <scope>NUCLEOTIDE SEQUENCE [LARGE SCALE GENOMIC DNA]</scope>
    <source>
        <strain evidence="5 6">BM-138-508</strain>
    </source>
</reference>
<feature type="domain" description="Thioester reductase (TE)" evidence="4">
    <location>
        <begin position="125"/>
        <end position="354"/>
    </location>
</feature>
<keyword evidence="2" id="KW-0597">Phosphoprotein</keyword>
<organism evidence="5 6">
    <name type="scientific">Seiridium unicorne</name>
    <dbReference type="NCBI Taxonomy" id="138068"/>
    <lineage>
        <taxon>Eukaryota</taxon>
        <taxon>Fungi</taxon>
        <taxon>Dikarya</taxon>
        <taxon>Ascomycota</taxon>
        <taxon>Pezizomycotina</taxon>
        <taxon>Sordariomycetes</taxon>
        <taxon>Xylariomycetidae</taxon>
        <taxon>Amphisphaeriales</taxon>
        <taxon>Sporocadaceae</taxon>
        <taxon>Seiridium</taxon>
    </lineage>
</organism>
<dbReference type="PANTHER" id="PTHR44845:SF6">
    <property type="entry name" value="BETA-ALANINE-ACTIVATING ENZYME"/>
    <property type="match status" value="1"/>
</dbReference>
<feature type="compositionally biased region" description="Low complexity" evidence="3">
    <location>
        <begin position="47"/>
        <end position="61"/>
    </location>
</feature>
<dbReference type="InterPro" id="IPR036291">
    <property type="entry name" value="NAD(P)-bd_dom_sf"/>
</dbReference>
<dbReference type="PANTHER" id="PTHR44845">
    <property type="entry name" value="CARRIER DOMAIN-CONTAINING PROTEIN"/>
    <property type="match status" value="1"/>
</dbReference>
<evidence type="ECO:0000256" key="1">
    <source>
        <dbReference type="ARBA" id="ARBA00022450"/>
    </source>
</evidence>
<proteinExistence type="predicted"/>
<dbReference type="InterPro" id="IPR013120">
    <property type="entry name" value="FAR_NAD-bd"/>
</dbReference>